<accession>A0ABM1VQQ0</accession>
<dbReference type="Proteomes" id="UP000694888">
    <property type="component" value="Unplaced"/>
</dbReference>
<gene>
    <name evidence="3" type="primary">LOC106011305</name>
</gene>
<evidence type="ECO:0000256" key="1">
    <source>
        <dbReference type="SAM" id="MobiDB-lite"/>
    </source>
</evidence>
<dbReference type="GeneID" id="106011305"/>
<feature type="region of interest" description="Disordered" evidence="1">
    <location>
        <begin position="195"/>
        <end position="279"/>
    </location>
</feature>
<dbReference type="RefSeq" id="XP_035824742.1">
    <property type="nucleotide sequence ID" value="XM_035968849.1"/>
</dbReference>
<name>A0ABM1VQQ0_APLCA</name>
<reference evidence="3" key="1">
    <citation type="submission" date="2025-08" db="UniProtKB">
        <authorList>
            <consortium name="RefSeq"/>
        </authorList>
    </citation>
    <scope>IDENTIFICATION</scope>
</reference>
<feature type="compositionally biased region" description="Polar residues" evidence="1">
    <location>
        <begin position="243"/>
        <end position="257"/>
    </location>
</feature>
<organism evidence="2 3">
    <name type="scientific">Aplysia californica</name>
    <name type="common">California sea hare</name>
    <dbReference type="NCBI Taxonomy" id="6500"/>
    <lineage>
        <taxon>Eukaryota</taxon>
        <taxon>Metazoa</taxon>
        <taxon>Spiralia</taxon>
        <taxon>Lophotrochozoa</taxon>
        <taxon>Mollusca</taxon>
        <taxon>Gastropoda</taxon>
        <taxon>Heterobranchia</taxon>
        <taxon>Euthyneura</taxon>
        <taxon>Tectipleura</taxon>
        <taxon>Aplysiida</taxon>
        <taxon>Aplysioidea</taxon>
        <taxon>Aplysiidae</taxon>
        <taxon>Aplysia</taxon>
    </lineage>
</organism>
<protein>
    <submittedName>
        <fullName evidence="3">Uncharacterized protein LOC106011305</fullName>
    </submittedName>
</protein>
<sequence length="289" mass="32069">MAGRPQADELYLKESQKSYQKCQVANSARRNSLMKKTIGIEAERKLAKSQMGREEKQLREHLRAMKIEQSKTSLTNGIRGKNVLLSLTCIRFSETTYLRINSHINMIYKCSINTDKTSRGSGQATTAPGVSCDVRQEECIDPYPVTFCGKSLVPGRQRSMTVSEKGRSFEKAGARYAMRRDRRVSKEFEDLNMNTSTGKLAIPPHLLLRPGSRSSRSSKSSNSSGAPSPSTPRRGAGGGSHPSLDTTSSDPAPTWQGSPEAIRSVRRPRKSVEQQEREKVVKLIHELDG</sequence>
<proteinExistence type="predicted"/>
<feature type="compositionally biased region" description="Basic and acidic residues" evidence="1">
    <location>
        <begin position="270"/>
        <end position="279"/>
    </location>
</feature>
<keyword evidence="2" id="KW-1185">Reference proteome</keyword>
<evidence type="ECO:0000313" key="2">
    <source>
        <dbReference type="Proteomes" id="UP000694888"/>
    </source>
</evidence>
<feature type="compositionally biased region" description="Low complexity" evidence="1">
    <location>
        <begin position="209"/>
        <end position="228"/>
    </location>
</feature>
<evidence type="ECO:0000313" key="3">
    <source>
        <dbReference type="RefSeq" id="XP_035824742.1"/>
    </source>
</evidence>